<gene>
    <name evidence="9" type="ORF">BO78DRAFT_446942</name>
</gene>
<dbReference type="PANTHER" id="PTHR43791">
    <property type="entry name" value="PERMEASE-RELATED"/>
    <property type="match status" value="1"/>
</dbReference>
<feature type="transmembrane region" description="Helical" evidence="7">
    <location>
        <begin position="193"/>
        <end position="215"/>
    </location>
</feature>
<dbReference type="InterPro" id="IPR020846">
    <property type="entry name" value="MFS_dom"/>
</dbReference>
<evidence type="ECO:0000256" key="4">
    <source>
        <dbReference type="ARBA" id="ARBA00022989"/>
    </source>
</evidence>
<protein>
    <submittedName>
        <fullName evidence="9">Allantoate permease</fullName>
    </submittedName>
</protein>
<evidence type="ECO:0000256" key="2">
    <source>
        <dbReference type="ARBA" id="ARBA00022448"/>
    </source>
</evidence>
<organism evidence="9 10">
    <name type="scientific">Aspergillus sclerotiicarbonarius (strain CBS 121057 / IBT 28362)</name>
    <dbReference type="NCBI Taxonomy" id="1448318"/>
    <lineage>
        <taxon>Eukaryota</taxon>
        <taxon>Fungi</taxon>
        <taxon>Dikarya</taxon>
        <taxon>Ascomycota</taxon>
        <taxon>Pezizomycotina</taxon>
        <taxon>Eurotiomycetes</taxon>
        <taxon>Eurotiomycetidae</taxon>
        <taxon>Eurotiales</taxon>
        <taxon>Aspergillaceae</taxon>
        <taxon>Aspergillus</taxon>
        <taxon>Aspergillus subgen. Circumdati</taxon>
    </lineage>
</organism>
<feature type="domain" description="Major facilitator superfamily (MFS) profile" evidence="8">
    <location>
        <begin position="99"/>
        <end position="510"/>
    </location>
</feature>
<feature type="transmembrane region" description="Helical" evidence="7">
    <location>
        <begin position="483"/>
        <end position="506"/>
    </location>
</feature>
<dbReference type="PROSITE" id="PS50850">
    <property type="entry name" value="MFS"/>
    <property type="match status" value="1"/>
</dbReference>
<dbReference type="SUPFAM" id="SSF103473">
    <property type="entry name" value="MFS general substrate transporter"/>
    <property type="match status" value="1"/>
</dbReference>
<dbReference type="GO" id="GO:0016020">
    <property type="term" value="C:membrane"/>
    <property type="evidence" value="ECO:0007669"/>
    <property type="project" value="UniProtKB-SubCell"/>
</dbReference>
<name>A0A319E6R1_ASPSB</name>
<evidence type="ECO:0000256" key="3">
    <source>
        <dbReference type="ARBA" id="ARBA00022692"/>
    </source>
</evidence>
<dbReference type="InterPro" id="IPR011701">
    <property type="entry name" value="MFS"/>
</dbReference>
<feature type="transmembrane region" description="Helical" evidence="7">
    <location>
        <begin position="227"/>
        <end position="249"/>
    </location>
</feature>
<dbReference type="PANTHER" id="PTHR43791:SF40">
    <property type="entry name" value="THIAMINE PATHWAY TRANSPORTER THI73"/>
    <property type="match status" value="1"/>
</dbReference>
<feature type="transmembrane region" description="Helical" evidence="7">
    <location>
        <begin position="423"/>
        <end position="443"/>
    </location>
</feature>
<comment type="similarity">
    <text evidence="6">Belongs to the major facilitator superfamily. Allantoate permease family.</text>
</comment>
<dbReference type="Pfam" id="PF07690">
    <property type="entry name" value="MFS_1"/>
    <property type="match status" value="1"/>
</dbReference>
<feature type="transmembrane region" description="Helical" evidence="7">
    <location>
        <begin position="390"/>
        <end position="411"/>
    </location>
</feature>
<evidence type="ECO:0000256" key="1">
    <source>
        <dbReference type="ARBA" id="ARBA00004141"/>
    </source>
</evidence>
<dbReference type="FunFam" id="1.20.1250.20:FF:000064">
    <property type="entry name" value="MFS allantoate transporter"/>
    <property type="match status" value="1"/>
</dbReference>
<evidence type="ECO:0000259" key="8">
    <source>
        <dbReference type="PROSITE" id="PS50850"/>
    </source>
</evidence>
<evidence type="ECO:0000256" key="6">
    <source>
        <dbReference type="ARBA" id="ARBA00037968"/>
    </source>
</evidence>
<dbReference type="AlphaFoldDB" id="A0A319E6R1"/>
<evidence type="ECO:0000313" key="10">
    <source>
        <dbReference type="Proteomes" id="UP000248423"/>
    </source>
</evidence>
<sequence>MVIKKPGNTSTLSSLLPLDTSPSCVQPFQLIVTFKTMSSTLGHNDKLFTTHAVDIESKDTGHVSPTQADAALEYLRTENVATFSDVDEKRLVRKIDRMIVPLMWAIYFLQYQDKILINYASVMGLLEDTGMRTDQFSNLALAFYVSYLFFELPTGYLMQRLPTAKYLGLNVTLWGILTTLNCVAKNFPGLVVLRVLLGCFESAVAPALILITSMWYKRDEQPKRMGFWYLGTGTATIVGALVAYGLLFYTADEFYAWQIMFLIFGLITIAVGITVIVVFPDNPMTSRLSHEEKIMAIERLRENRTGIENKHFKWEQFFEVFKDPQSYLLAVIVASSSISNAAISSFSALIIKNFGFTTKETELLTIPGGVVTVISILLGTYLAGRFDQRCFSTIGIFCCGLLGGCLMAFAPSDNKGAKLAGSYLTNCVGSALPLLYSIAGANIAGHTKKVTMNAIVLMSFCLGNILGPLSFRTEDEPEYMPAKIAIVATVSVAIVFTVALKCYYIWENRRRDKKCQGLQHEENSEFLDLTDQANLEFRYKH</sequence>
<dbReference type="OrthoDB" id="6730379at2759"/>
<keyword evidence="4 7" id="KW-1133">Transmembrane helix</keyword>
<dbReference type="VEuPathDB" id="FungiDB:BO78DRAFT_446942"/>
<keyword evidence="10" id="KW-1185">Reference proteome</keyword>
<keyword evidence="3 7" id="KW-0812">Transmembrane</keyword>
<keyword evidence="2" id="KW-0813">Transport</keyword>
<feature type="transmembrane region" description="Helical" evidence="7">
    <location>
        <begin position="327"/>
        <end position="351"/>
    </location>
</feature>
<comment type="subcellular location">
    <subcellularLocation>
        <location evidence="1">Membrane</location>
        <topology evidence="1">Multi-pass membrane protein</topology>
    </subcellularLocation>
</comment>
<evidence type="ECO:0000256" key="7">
    <source>
        <dbReference type="SAM" id="Phobius"/>
    </source>
</evidence>
<accession>A0A319E6R1</accession>
<dbReference type="EMBL" id="KZ826355">
    <property type="protein sequence ID" value="PYI05787.1"/>
    <property type="molecule type" value="Genomic_DNA"/>
</dbReference>
<feature type="transmembrane region" description="Helical" evidence="7">
    <location>
        <begin position="450"/>
        <end position="471"/>
    </location>
</feature>
<feature type="transmembrane region" description="Helical" evidence="7">
    <location>
        <begin position="139"/>
        <end position="158"/>
    </location>
</feature>
<dbReference type="GO" id="GO:0022857">
    <property type="term" value="F:transmembrane transporter activity"/>
    <property type="evidence" value="ECO:0007669"/>
    <property type="project" value="InterPro"/>
</dbReference>
<proteinExistence type="inferred from homology"/>
<evidence type="ECO:0000256" key="5">
    <source>
        <dbReference type="ARBA" id="ARBA00023136"/>
    </source>
</evidence>
<feature type="transmembrane region" description="Helical" evidence="7">
    <location>
        <begin position="255"/>
        <end position="279"/>
    </location>
</feature>
<dbReference type="InterPro" id="IPR036259">
    <property type="entry name" value="MFS_trans_sf"/>
</dbReference>
<reference evidence="9 10" key="1">
    <citation type="submission" date="2018-02" db="EMBL/GenBank/DDBJ databases">
        <title>The genomes of Aspergillus section Nigri reveals drivers in fungal speciation.</title>
        <authorList>
            <consortium name="DOE Joint Genome Institute"/>
            <person name="Vesth T.C."/>
            <person name="Nybo J."/>
            <person name="Theobald S."/>
            <person name="Brandl J."/>
            <person name="Frisvad J.C."/>
            <person name="Nielsen K.F."/>
            <person name="Lyhne E.K."/>
            <person name="Kogle M.E."/>
            <person name="Kuo A."/>
            <person name="Riley R."/>
            <person name="Clum A."/>
            <person name="Nolan M."/>
            <person name="Lipzen A."/>
            <person name="Salamov A."/>
            <person name="Henrissat B."/>
            <person name="Wiebenga A."/>
            <person name="De vries R.P."/>
            <person name="Grigoriev I.V."/>
            <person name="Mortensen U.H."/>
            <person name="Andersen M.R."/>
            <person name="Baker S.E."/>
        </authorList>
    </citation>
    <scope>NUCLEOTIDE SEQUENCE [LARGE SCALE GENOMIC DNA]</scope>
    <source>
        <strain evidence="9 10">CBS 121057</strain>
    </source>
</reference>
<evidence type="ECO:0000313" key="9">
    <source>
        <dbReference type="EMBL" id="PYI05787.1"/>
    </source>
</evidence>
<dbReference type="Gene3D" id="1.20.1250.20">
    <property type="entry name" value="MFS general substrate transporter like domains"/>
    <property type="match status" value="2"/>
</dbReference>
<keyword evidence="5 7" id="KW-0472">Membrane</keyword>
<feature type="transmembrane region" description="Helical" evidence="7">
    <location>
        <begin position="363"/>
        <end position="383"/>
    </location>
</feature>
<dbReference type="Proteomes" id="UP000248423">
    <property type="component" value="Unassembled WGS sequence"/>
</dbReference>